<evidence type="ECO:0000256" key="2">
    <source>
        <dbReference type="ARBA" id="ARBA00022490"/>
    </source>
</evidence>
<dbReference type="InterPro" id="IPR019844">
    <property type="entry name" value="CSD_CS"/>
</dbReference>
<keyword evidence="8" id="KW-1185">Reference proteome</keyword>
<dbReference type="EMBL" id="RYFG02000109">
    <property type="protein sequence ID" value="TRW92060.1"/>
    <property type="molecule type" value="Genomic_DNA"/>
</dbReference>
<keyword evidence="5" id="KW-1133">Transmembrane helix</keyword>
<dbReference type="Gene3D" id="2.40.50.140">
    <property type="entry name" value="Nucleic acid-binding proteins"/>
    <property type="match status" value="1"/>
</dbReference>
<name>A0ABY3C830_9GAMM</name>
<dbReference type="InterPro" id="IPR011129">
    <property type="entry name" value="CSD"/>
</dbReference>
<feature type="transmembrane region" description="Helical" evidence="5">
    <location>
        <begin position="91"/>
        <end position="111"/>
    </location>
</feature>
<evidence type="ECO:0000256" key="1">
    <source>
        <dbReference type="ARBA" id="ARBA00004496"/>
    </source>
</evidence>
<dbReference type="Pfam" id="PF00313">
    <property type="entry name" value="CSD"/>
    <property type="match status" value="1"/>
</dbReference>
<dbReference type="PIRSF" id="PIRSF002599">
    <property type="entry name" value="Cold_shock_A"/>
    <property type="match status" value="1"/>
</dbReference>
<reference evidence="7 8" key="1">
    <citation type="journal article" date="2019" name="Antonie Van Leeuwenhoek">
        <title>Description of 'Ca. Methylobacter oryzae' KRF1, a novel species from the environmentally important Methylobacter clade 2.</title>
        <authorList>
            <person name="Khatri K."/>
            <person name="Mohite J.A."/>
            <person name="Pandit P.S."/>
            <person name="Bahulikar R."/>
            <person name="Rahalkar M.C."/>
        </authorList>
    </citation>
    <scope>NUCLEOTIDE SEQUENCE [LARGE SCALE GENOMIC DNA]</scope>
    <source>
        <strain evidence="7 8">KRF1</strain>
    </source>
</reference>
<dbReference type="CDD" id="cd04458">
    <property type="entry name" value="CSP_CDS"/>
    <property type="match status" value="1"/>
</dbReference>
<keyword evidence="5" id="KW-0472">Membrane</keyword>
<dbReference type="InterPro" id="IPR012156">
    <property type="entry name" value="Cold_shock_CspA"/>
</dbReference>
<comment type="subcellular location">
    <subcellularLocation>
        <location evidence="1 4">Cytoplasm</location>
    </subcellularLocation>
</comment>
<dbReference type="InterPro" id="IPR012340">
    <property type="entry name" value="NA-bd_OB-fold"/>
</dbReference>
<feature type="domain" description="CSD" evidence="6">
    <location>
        <begin position="5"/>
        <end position="70"/>
    </location>
</feature>
<gene>
    <name evidence="7" type="ORF">EKO24_015450</name>
</gene>
<dbReference type="PROSITE" id="PS51857">
    <property type="entry name" value="CSD_2"/>
    <property type="match status" value="1"/>
</dbReference>
<evidence type="ECO:0000256" key="4">
    <source>
        <dbReference type="RuleBase" id="RU000408"/>
    </source>
</evidence>
<dbReference type="SUPFAM" id="SSF50249">
    <property type="entry name" value="Nucleic acid-binding proteins"/>
    <property type="match status" value="1"/>
</dbReference>
<accession>A0ABY3C830</accession>
<sequence length="112" mass="12052">MTKTVIRGVLKTWKEDRGFGFISPDGGGKDIFIHISALKGASRRPVTGDIIYYQPARDNQGKFKAVNARIEGVEIIEEKAAPAFFKTKESIVLIALALVAIAAAVVALNLAP</sequence>
<dbReference type="PROSITE" id="PS00352">
    <property type="entry name" value="CSD_1"/>
    <property type="match status" value="1"/>
</dbReference>
<dbReference type="SMART" id="SM00357">
    <property type="entry name" value="CSP"/>
    <property type="match status" value="1"/>
</dbReference>
<evidence type="ECO:0000256" key="3">
    <source>
        <dbReference type="ARBA" id="ARBA00022553"/>
    </source>
</evidence>
<comment type="caution">
    <text evidence="7">The sequence shown here is derived from an EMBL/GenBank/DDBJ whole genome shotgun (WGS) entry which is preliminary data.</text>
</comment>
<dbReference type="Proteomes" id="UP000733744">
    <property type="component" value="Unassembled WGS sequence"/>
</dbReference>
<dbReference type="InterPro" id="IPR002059">
    <property type="entry name" value="CSP_DNA-bd"/>
</dbReference>
<keyword evidence="2" id="KW-0963">Cytoplasm</keyword>
<keyword evidence="3" id="KW-0597">Phosphoprotein</keyword>
<evidence type="ECO:0000256" key="5">
    <source>
        <dbReference type="SAM" id="Phobius"/>
    </source>
</evidence>
<evidence type="ECO:0000313" key="8">
    <source>
        <dbReference type="Proteomes" id="UP000733744"/>
    </source>
</evidence>
<keyword evidence="5" id="KW-0812">Transmembrane</keyword>
<dbReference type="PANTHER" id="PTHR12962">
    <property type="entry name" value="CALCIUM-REGULATED HEAT STABLE PROTEIN CRHSP-24-RELATED"/>
    <property type="match status" value="1"/>
</dbReference>
<organism evidence="7 8">
    <name type="scientific">Candidatus Methylobacter oryzae</name>
    <dbReference type="NCBI Taxonomy" id="2497749"/>
    <lineage>
        <taxon>Bacteria</taxon>
        <taxon>Pseudomonadati</taxon>
        <taxon>Pseudomonadota</taxon>
        <taxon>Gammaproteobacteria</taxon>
        <taxon>Methylococcales</taxon>
        <taxon>Methylococcaceae</taxon>
        <taxon>Methylobacter</taxon>
    </lineage>
</organism>
<evidence type="ECO:0000313" key="7">
    <source>
        <dbReference type="EMBL" id="TRW92060.1"/>
    </source>
</evidence>
<proteinExistence type="predicted"/>
<dbReference type="RefSeq" id="WP_127028404.1">
    <property type="nucleotide sequence ID" value="NZ_RYFG02000109.1"/>
</dbReference>
<protein>
    <submittedName>
        <fullName evidence="7">Cold shock domain-containing protein</fullName>
    </submittedName>
</protein>
<dbReference type="PANTHER" id="PTHR12962:SF1">
    <property type="entry name" value="COLD SHOCK DOMAIN-CONTAINING PROTEIN CG9705"/>
    <property type="match status" value="1"/>
</dbReference>
<evidence type="ECO:0000259" key="6">
    <source>
        <dbReference type="PROSITE" id="PS51857"/>
    </source>
</evidence>
<dbReference type="InterPro" id="IPR052069">
    <property type="entry name" value="Ca-reg_mRNA-binding_domain"/>
</dbReference>